<dbReference type="PANTHER" id="PTHR10773:SF19">
    <property type="match status" value="1"/>
</dbReference>
<dbReference type="HOGENOM" id="CLU_398096_0_0_1"/>
<evidence type="ECO:0000313" key="3">
    <source>
        <dbReference type="EnsemblMetazoa" id="CPIJ002300-PA"/>
    </source>
</evidence>
<keyword evidence="4" id="KW-1185">Reference proteome</keyword>
<evidence type="ECO:0000313" key="4">
    <source>
        <dbReference type="Proteomes" id="UP000002320"/>
    </source>
</evidence>
<evidence type="ECO:0000256" key="1">
    <source>
        <dbReference type="SAM" id="MobiDB-lite"/>
    </source>
</evidence>
<dbReference type="EMBL" id="DS231843">
    <property type="protein sequence ID" value="EDS35468.1"/>
    <property type="molecule type" value="Genomic_DNA"/>
</dbReference>
<dbReference type="KEGG" id="cqu:CpipJ_CPIJ002300"/>
<feature type="compositionally biased region" description="Acidic residues" evidence="1">
    <location>
        <begin position="401"/>
        <end position="413"/>
    </location>
</feature>
<dbReference type="OrthoDB" id="7765128at2759"/>
<accession>B0W5I5</accession>
<dbReference type="AlphaFoldDB" id="B0W5I5"/>
<reference evidence="3" key="2">
    <citation type="submission" date="2020-05" db="UniProtKB">
        <authorList>
            <consortium name="EnsemblMetazoa"/>
        </authorList>
    </citation>
    <scope>IDENTIFICATION</scope>
    <source>
        <strain evidence="3">JHB</strain>
    </source>
</reference>
<dbReference type="eggNOG" id="ENOG502S7HR">
    <property type="taxonomic scope" value="Eukaryota"/>
</dbReference>
<organism>
    <name type="scientific">Culex quinquefasciatus</name>
    <name type="common">Southern house mosquito</name>
    <name type="synonym">Culex pungens</name>
    <dbReference type="NCBI Taxonomy" id="7176"/>
    <lineage>
        <taxon>Eukaryota</taxon>
        <taxon>Metazoa</taxon>
        <taxon>Ecdysozoa</taxon>
        <taxon>Arthropoda</taxon>
        <taxon>Hexapoda</taxon>
        <taxon>Insecta</taxon>
        <taxon>Pterygota</taxon>
        <taxon>Neoptera</taxon>
        <taxon>Endopterygota</taxon>
        <taxon>Diptera</taxon>
        <taxon>Nematocera</taxon>
        <taxon>Culicoidea</taxon>
        <taxon>Culicidae</taxon>
        <taxon>Culicinae</taxon>
        <taxon>Culicini</taxon>
        <taxon>Culex</taxon>
        <taxon>Culex</taxon>
    </lineage>
</organism>
<dbReference type="VEuPathDB" id="VectorBase:CQUJHB015804"/>
<dbReference type="EnsemblMetazoa" id="CPIJ002300-RA">
    <property type="protein sequence ID" value="CPIJ002300-PA"/>
    <property type="gene ID" value="CPIJ002300"/>
</dbReference>
<sequence>MSAESNCKRKAAPSEFEQQDDDSEEILPDKRFKIDQECVKVEDIKPEIDDQMILPDRDAVNKSPSDPVKHEPVDIETEMDEFDADDFLVVLPRDDDSLDEELLLDPEADNQKGIARTVKPNCGPTCHSQCILRVSDEVRQQLLENLLRMSLNDKRRFINDHICAMPVAKPQSLSSRRMLSNHYFLPVESRLVKVCKKMFISTYRLSDKKIRVILAKKIGDKHVVCGNPNFPALLKKGGKFYFEYDEACVPTVAKVVREKGCKCTLQCENLFSEEVIEQIRSSFWEKSEQEQRNFLSEHVQLLTGKRHPDESALFRARFMLPFGSTVRVVCRKTFLRAFKLTTSQVKHLLSNPPESSFEVAINDAEILPDCDEASKSPKEADKDDPLDIESEFVEALPREDDSVDDDDEGDDHSDTDSQTEILPLEEEKELAKLSRQKRKLRGLSYTSRGGQQWPARVLRPNCGASCQFQCRTRVSDEVRQQLLSKLLALKSHTEQRQFIADHICNVPSSRAPLNKRLFNHYFLPVQSRLVKVCKTMFMNTYVLTDKNIRIVLAKKRGAKHVVCGNPNFPALLKKGGKFDFDYVEGMDASRLHSAEVRVLVDPLAMAKQHIGAHRTDEDHHCAVSGELVKLSRCPNVARIYGEYREGCRGRQGVDPIDYQQFFAEFCRHFAETGLLQQTSCPDCGYFDRGEAG</sequence>
<proteinExistence type="predicted"/>
<evidence type="ECO:0000313" key="2">
    <source>
        <dbReference type="EMBL" id="EDS35468.1"/>
    </source>
</evidence>
<feature type="region of interest" description="Disordered" evidence="1">
    <location>
        <begin position="1"/>
        <end position="29"/>
    </location>
</feature>
<protein>
    <submittedName>
        <fullName evidence="2 3">Uncharacterized protein</fullName>
    </submittedName>
</protein>
<dbReference type="Proteomes" id="UP000002320">
    <property type="component" value="Unassembled WGS sequence"/>
</dbReference>
<reference evidence="2" key="1">
    <citation type="submission" date="2007-03" db="EMBL/GenBank/DDBJ databases">
        <title>Annotation of Culex pipiens quinquefasciatus.</title>
        <authorList>
            <consortium name="The Broad Institute Genome Sequencing Platform"/>
            <person name="Atkinson P.W."/>
            <person name="Hemingway J."/>
            <person name="Christensen B.M."/>
            <person name="Higgs S."/>
            <person name="Kodira C."/>
            <person name="Hannick L."/>
            <person name="Megy K."/>
            <person name="O'Leary S."/>
            <person name="Pearson M."/>
            <person name="Haas B.J."/>
            <person name="Mauceli E."/>
            <person name="Wortman J.R."/>
            <person name="Lee N.H."/>
            <person name="Guigo R."/>
            <person name="Stanke M."/>
            <person name="Alvarado L."/>
            <person name="Amedeo P."/>
            <person name="Antoine C.H."/>
            <person name="Arensburger P."/>
            <person name="Bidwell S.L."/>
            <person name="Crawford M."/>
            <person name="Camaro F."/>
            <person name="Devon K."/>
            <person name="Engels R."/>
            <person name="Hammond M."/>
            <person name="Howarth C."/>
            <person name="Koehrsen M."/>
            <person name="Lawson D."/>
            <person name="Montgomery P."/>
            <person name="Nene V."/>
            <person name="Nusbaum C."/>
            <person name="Puiu D."/>
            <person name="Romero-Severson J."/>
            <person name="Severson D.W."/>
            <person name="Shumway M."/>
            <person name="Sisk P."/>
            <person name="Stolte C."/>
            <person name="Zeng Q."/>
            <person name="Eisenstadt E."/>
            <person name="Fraser-Liggett C."/>
            <person name="Strausberg R."/>
            <person name="Galagan J."/>
            <person name="Birren B."/>
            <person name="Collins F.H."/>
        </authorList>
    </citation>
    <scope>NUCLEOTIDE SEQUENCE [LARGE SCALE GENOMIC DNA]</scope>
    <source>
        <strain evidence="2">JHB</strain>
    </source>
</reference>
<feature type="region of interest" description="Disordered" evidence="1">
    <location>
        <begin position="393"/>
        <end position="428"/>
    </location>
</feature>
<feature type="compositionally biased region" description="Acidic residues" evidence="1">
    <location>
        <begin position="17"/>
        <end position="26"/>
    </location>
</feature>
<dbReference type="VEuPathDB" id="VectorBase:CPIJ002300"/>
<dbReference type="InParanoid" id="B0W5I5"/>
<dbReference type="PANTHER" id="PTHR10773">
    <property type="entry name" value="DNA-DIRECTED RNA POLYMERASES I, II, AND III SUBUNIT RPABC2"/>
    <property type="match status" value="1"/>
</dbReference>
<gene>
    <name evidence="3" type="primary">6033532</name>
    <name evidence="2" type="ORF">CpipJ_CPIJ002300</name>
</gene>
<name>B0W5I5_CULQU</name>